<dbReference type="Gene3D" id="2.10.22.10">
    <property type="entry name" value="Antistasin, domain 1"/>
    <property type="match status" value="1"/>
</dbReference>
<protein>
    <recommendedName>
        <fullName evidence="4">Antistasin-like domain-containing protein</fullName>
    </recommendedName>
</protein>
<evidence type="ECO:0000313" key="6">
    <source>
        <dbReference type="Proteomes" id="UP000242188"/>
    </source>
</evidence>
<feature type="domain" description="Antistasin-like" evidence="4">
    <location>
        <begin position="413"/>
        <end position="438"/>
    </location>
</feature>
<reference evidence="5 6" key="1">
    <citation type="journal article" date="2017" name="Nat. Ecol. Evol.">
        <title>Scallop genome provides insights into evolution of bilaterian karyotype and development.</title>
        <authorList>
            <person name="Wang S."/>
            <person name="Zhang J."/>
            <person name="Jiao W."/>
            <person name="Li J."/>
            <person name="Xun X."/>
            <person name="Sun Y."/>
            <person name="Guo X."/>
            <person name="Huan P."/>
            <person name="Dong B."/>
            <person name="Zhang L."/>
            <person name="Hu X."/>
            <person name="Sun X."/>
            <person name="Wang J."/>
            <person name="Zhao C."/>
            <person name="Wang Y."/>
            <person name="Wang D."/>
            <person name="Huang X."/>
            <person name="Wang R."/>
            <person name="Lv J."/>
            <person name="Li Y."/>
            <person name="Zhang Z."/>
            <person name="Liu B."/>
            <person name="Lu W."/>
            <person name="Hui Y."/>
            <person name="Liang J."/>
            <person name="Zhou Z."/>
            <person name="Hou R."/>
            <person name="Li X."/>
            <person name="Liu Y."/>
            <person name="Li H."/>
            <person name="Ning X."/>
            <person name="Lin Y."/>
            <person name="Zhao L."/>
            <person name="Xing Q."/>
            <person name="Dou J."/>
            <person name="Li Y."/>
            <person name="Mao J."/>
            <person name="Guo H."/>
            <person name="Dou H."/>
            <person name="Li T."/>
            <person name="Mu C."/>
            <person name="Jiang W."/>
            <person name="Fu Q."/>
            <person name="Fu X."/>
            <person name="Miao Y."/>
            <person name="Liu J."/>
            <person name="Yu Q."/>
            <person name="Li R."/>
            <person name="Liao H."/>
            <person name="Li X."/>
            <person name="Kong Y."/>
            <person name="Jiang Z."/>
            <person name="Chourrout D."/>
            <person name="Li R."/>
            <person name="Bao Z."/>
        </authorList>
    </citation>
    <scope>NUCLEOTIDE SEQUENCE [LARGE SCALE GENOMIC DNA]</scope>
    <source>
        <strain evidence="5 6">PY_sf001</strain>
    </source>
</reference>
<dbReference type="AlphaFoldDB" id="A0A210PXR4"/>
<dbReference type="OrthoDB" id="6144842at2759"/>
<evidence type="ECO:0000313" key="5">
    <source>
        <dbReference type="EMBL" id="OWF41273.1"/>
    </source>
</evidence>
<dbReference type="InterPro" id="IPR004094">
    <property type="entry name" value="Antistasin-like"/>
</dbReference>
<name>A0A210PXR4_MIZYE</name>
<evidence type="ECO:0000256" key="3">
    <source>
        <dbReference type="SAM" id="MobiDB-lite"/>
    </source>
</evidence>
<evidence type="ECO:0000259" key="4">
    <source>
        <dbReference type="Pfam" id="PF02822"/>
    </source>
</evidence>
<evidence type="ECO:0000256" key="2">
    <source>
        <dbReference type="ARBA" id="ARBA00022900"/>
    </source>
</evidence>
<dbReference type="Pfam" id="PF02822">
    <property type="entry name" value="Antistasin"/>
    <property type="match status" value="1"/>
</dbReference>
<keyword evidence="6" id="KW-1185">Reference proteome</keyword>
<dbReference type="EMBL" id="NEDP02005412">
    <property type="protein sequence ID" value="OWF41273.1"/>
    <property type="molecule type" value="Genomic_DNA"/>
</dbReference>
<accession>A0A210PXR4</accession>
<dbReference type="GO" id="GO:0004867">
    <property type="term" value="F:serine-type endopeptidase inhibitor activity"/>
    <property type="evidence" value="ECO:0007669"/>
    <property type="project" value="UniProtKB-KW"/>
</dbReference>
<gene>
    <name evidence="5" type="ORF">KP79_PYT22696</name>
</gene>
<dbReference type="SUPFAM" id="SSF57262">
    <property type="entry name" value="Leech antihemostatic proteins"/>
    <property type="match status" value="1"/>
</dbReference>
<comment type="caution">
    <text evidence="5">The sequence shown here is derived from an EMBL/GenBank/DDBJ whole genome shotgun (WGS) entry which is preliminary data.</text>
</comment>
<sequence length="440" mass="44104">MLTNTTSSGQTGSNSGVGFAVGVVCPQFNKNCDPACIGVDSVGCIVCSCSGPSPNNVCPAIPQNCPSSCLTINAETGCVLCSCAGETGTTTEAPVVCPQLYVGDCHSDCLGLDVNGCVICTCSATAVTPVITVAPTQTPATSARPTVTPSATGTGSNGACPPFGIHDCDAACVEMDRMGCLSCKCFTALPGRTTQSPSSGGKIVPGICAPFNINTCDPACVTVHDNGCFSCECGSGNGTVAPSATPSNGGVNVHPGGCPSFDPMTCAADCVKMDDHGCMSCTCTTGLPIGPKTPSPSSDPSGGGNVHPGGCPSFDPMTCSADCVKMDDRGCMSCTCSSESHTNQTSTQPSTAAPLVTKTSTQAPVVTQTTPRASITTKSPTQAPTITNSPIQEPISTRAPVLTPEPTDNHALCPPVRCTAPCNLGIEIDKNGCPKCKCSA</sequence>
<keyword evidence="1" id="KW-0646">Protease inhibitor</keyword>
<dbReference type="Proteomes" id="UP000242188">
    <property type="component" value="Unassembled WGS sequence"/>
</dbReference>
<keyword evidence="2" id="KW-0722">Serine protease inhibitor</keyword>
<organism evidence="5 6">
    <name type="scientific">Mizuhopecten yessoensis</name>
    <name type="common">Japanese scallop</name>
    <name type="synonym">Patinopecten yessoensis</name>
    <dbReference type="NCBI Taxonomy" id="6573"/>
    <lineage>
        <taxon>Eukaryota</taxon>
        <taxon>Metazoa</taxon>
        <taxon>Spiralia</taxon>
        <taxon>Lophotrochozoa</taxon>
        <taxon>Mollusca</taxon>
        <taxon>Bivalvia</taxon>
        <taxon>Autobranchia</taxon>
        <taxon>Pteriomorphia</taxon>
        <taxon>Pectinida</taxon>
        <taxon>Pectinoidea</taxon>
        <taxon>Pectinidae</taxon>
        <taxon>Mizuhopecten</taxon>
    </lineage>
</organism>
<dbReference type="InterPro" id="IPR011061">
    <property type="entry name" value="Hirudin/antistatin"/>
</dbReference>
<evidence type="ECO:0000256" key="1">
    <source>
        <dbReference type="ARBA" id="ARBA00022690"/>
    </source>
</evidence>
<feature type="region of interest" description="Disordered" evidence="3">
    <location>
        <begin position="340"/>
        <end position="391"/>
    </location>
</feature>
<proteinExistence type="predicted"/>